<dbReference type="EMBL" id="GBRH01218812">
    <property type="protein sequence ID" value="JAD79083.1"/>
    <property type="molecule type" value="Transcribed_RNA"/>
</dbReference>
<reference evidence="1" key="1">
    <citation type="submission" date="2014-09" db="EMBL/GenBank/DDBJ databases">
        <authorList>
            <person name="Magalhaes I.L.F."/>
            <person name="Oliveira U."/>
            <person name="Santos F.R."/>
            <person name="Vidigal T.H.D.A."/>
            <person name="Brescovit A.D."/>
            <person name="Santos A.J."/>
        </authorList>
    </citation>
    <scope>NUCLEOTIDE SEQUENCE</scope>
    <source>
        <tissue evidence="1">Shoot tissue taken approximately 20 cm above the soil surface</tissue>
    </source>
</reference>
<protein>
    <submittedName>
        <fullName evidence="1">Uncharacterized protein</fullName>
    </submittedName>
</protein>
<organism evidence="1">
    <name type="scientific">Arundo donax</name>
    <name type="common">Giant reed</name>
    <name type="synonym">Donax arundinaceus</name>
    <dbReference type="NCBI Taxonomy" id="35708"/>
    <lineage>
        <taxon>Eukaryota</taxon>
        <taxon>Viridiplantae</taxon>
        <taxon>Streptophyta</taxon>
        <taxon>Embryophyta</taxon>
        <taxon>Tracheophyta</taxon>
        <taxon>Spermatophyta</taxon>
        <taxon>Magnoliopsida</taxon>
        <taxon>Liliopsida</taxon>
        <taxon>Poales</taxon>
        <taxon>Poaceae</taxon>
        <taxon>PACMAD clade</taxon>
        <taxon>Arundinoideae</taxon>
        <taxon>Arundineae</taxon>
        <taxon>Arundo</taxon>
    </lineage>
</organism>
<proteinExistence type="predicted"/>
<sequence>MVCYRPLALQLHKGLLTPSSSVIRWSNCREDVILRCQNFIEYIDTLFLFQNYSTLLSDRRLVVDSVLILTNAP</sequence>
<dbReference type="AlphaFoldDB" id="A0A0A9CXD7"/>
<evidence type="ECO:0000313" key="1">
    <source>
        <dbReference type="EMBL" id="JAD79083.1"/>
    </source>
</evidence>
<accession>A0A0A9CXD7</accession>
<name>A0A0A9CXD7_ARUDO</name>
<reference evidence="1" key="2">
    <citation type="journal article" date="2015" name="Data Brief">
        <title>Shoot transcriptome of the giant reed, Arundo donax.</title>
        <authorList>
            <person name="Barrero R.A."/>
            <person name="Guerrero F.D."/>
            <person name="Moolhuijzen P."/>
            <person name="Goolsby J.A."/>
            <person name="Tidwell J."/>
            <person name="Bellgard S.E."/>
            <person name="Bellgard M.I."/>
        </authorList>
    </citation>
    <scope>NUCLEOTIDE SEQUENCE</scope>
    <source>
        <tissue evidence="1">Shoot tissue taken approximately 20 cm above the soil surface</tissue>
    </source>
</reference>